<dbReference type="SUPFAM" id="SSF54695">
    <property type="entry name" value="POZ domain"/>
    <property type="match status" value="1"/>
</dbReference>
<evidence type="ECO:0000313" key="3">
    <source>
        <dbReference type="EMBL" id="CAF1073611.1"/>
    </source>
</evidence>
<proteinExistence type="predicted"/>
<dbReference type="Proteomes" id="UP000663882">
    <property type="component" value="Unassembled WGS sequence"/>
</dbReference>
<dbReference type="OrthoDB" id="9987373at2759"/>
<protein>
    <recommendedName>
        <fullName evidence="1">Potassium channel tetramerisation-type BTB domain-containing protein</fullName>
    </recommendedName>
</protein>
<accession>A0A814M5Q9</accession>
<dbReference type="Pfam" id="PF02214">
    <property type="entry name" value="BTB_2"/>
    <property type="match status" value="1"/>
</dbReference>
<dbReference type="InterPro" id="IPR003131">
    <property type="entry name" value="T1-type_BTB"/>
</dbReference>
<gene>
    <name evidence="3" type="ORF">RFH988_LOCUS17904</name>
    <name evidence="2" type="ORF">SEV965_LOCUS11210</name>
</gene>
<dbReference type="Proteomes" id="UP000663889">
    <property type="component" value="Unassembled WGS sequence"/>
</dbReference>
<comment type="caution">
    <text evidence="3">The sequence shown here is derived from an EMBL/GenBank/DDBJ whole genome shotgun (WGS) entry which is preliminary data.</text>
</comment>
<dbReference type="GO" id="GO:0051260">
    <property type="term" value="P:protein homooligomerization"/>
    <property type="evidence" value="ECO:0007669"/>
    <property type="project" value="InterPro"/>
</dbReference>
<sequence length="278" mass="31316">MVSPIKTLQFAVVLHIVRGALFNKSQTMSSSLSLMKQTGNFHTSHNNEVFLLNVGGELMYATRDTLTYIPNTVLSSVILSTTENRSKLIQHDENGRIFIDLPPILFKHALEQLRRWKNRGNISADREILPPSWHVKNEFDEMLISLGLAKYRQNLPIECTLYNVSDDPSRHVGTGGGTLCDRDLVGWTRFIDRAGNVIVRQAPGIGCGGQKSGWLLGTYPTEPWTTTLSTLCYTDEMRIPCRAWTPIRTTHCGSFLVFELRSPPFCPARVCTDDYNLN</sequence>
<dbReference type="InterPro" id="IPR011333">
    <property type="entry name" value="SKP1/BTB/POZ_sf"/>
</dbReference>
<name>A0A814M5Q9_9BILA</name>
<feature type="domain" description="Potassium channel tetramerisation-type BTB" evidence="1">
    <location>
        <begin position="52"/>
        <end position="115"/>
    </location>
</feature>
<evidence type="ECO:0000259" key="1">
    <source>
        <dbReference type="Pfam" id="PF02214"/>
    </source>
</evidence>
<dbReference type="EMBL" id="CAJNOO010000980">
    <property type="protein sequence ID" value="CAF1073611.1"/>
    <property type="molecule type" value="Genomic_DNA"/>
</dbReference>
<evidence type="ECO:0000313" key="2">
    <source>
        <dbReference type="EMBL" id="CAF1009358.1"/>
    </source>
</evidence>
<dbReference type="AlphaFoldDB" id="A0A814M5Q9"/>
<reference evidence="3" key="1">
    <citation type="submission" date="2021-02" db="EMBL/GenBank/DDBJ databases">
        <authorList>
            <person name="Nowell W R."/>
        </authorList>
    </citation>
    <scope>NUCLEOTIDE SEQUENCE</scope>
</reference>
<dbReference type="EMBL" id="CAJNOU010000478">
    <property type="protein sequence ID" value="CAF1009358.1"/>
    <property type="molecule type" value="Genomic_DNA"/>
</dbReference>
<organism evidence="3 4">
    <name type="scientific">Rotaria sordida</name>
    <dbReference type="NCBI Taxonomy" id="392033"/>
    <lineage>
        <taxon>Eukaryota</taxon>
        <taxon>Metazoa</taxon>
        <taxon>Spiralia</taxon>
        <taxon>Gnathifera</taxon>
        <taxon>Rotifera</taxon>
        <taxon>Eurotatoria</taxon>
        <taxon>Bdelloidea</taxon>
        <taxon>Philodinida</taxon>
        <taxon>Philodinidae</taxon>
        <taxon>Rotaria</taxon>
    </lineage>
</organism>
<evidence type="ECO:0000313" key="4">
    <source>
        <dbReference type="Proteomes" id="UP000663882"/>
    </source>
</evidence>
<dbReference type="Gene3D" id="3.30.710.10">
    <property type="entry name" value="Potassium Channel Kv1.1, Chain A"/>
    <property type="match status" value="1"/>
</dbReference>